<keyword evidence="5" id="KW-0624">Polysaccharide degradation</keyword>
<dbReference type="SUPFAM" id="SSF81296">
    <property type="entry name" value="E set domains"/>
    <property type="match status" value="1"/>
</dbReference>
<dbReference type="InterPro" id="IPR008928">
    <property type="entry name" value="6-hairpin_glycosidase_sf"/>
</dbReference>
<evidence type="ECO:0000313" key="11">
    <source>
        <dbReference type="Proteomes" id="UP000772618"/>
    </source>
</evidence>
<evidence type="ECO:0000256" key="1">
    <source>
        <dbReference type="ARBA" id="ARBA00007072"/>
    </source>
</evidence>
<dbReference type="InterPro" id="IPR004197">
    <property type="entry name" value="Cellulase_Ig-like"/>
</dbReference>
<dbReference type="Gene3D" id="1.50.10.10">
    <property type="match status" value="1"/>
</dbReference>
<evidence type="ECO:0000259" key="8">
    <source>
        <dbReference type="Pfam" id="PF02927"/>
    </source>
</evidence>
<dbReference type="PANTHER" id="PTHR22298">
    <property type="entry name" value="ENDO-1,4-BETA-GLUCANASE"/>
    <property type="match status" value="1"/>
</dbReference>
<dbReference type="InterPro" id="IPR012341">
    <property type="entry name" value="6hp_glycosidase-like_sf"/>
</dbReference>
<dbReference type="InterPro" id="IPR001701">
    <property type="entry name" value="Glyco_hydro_9"/>
</dbReference>
<dbReference type="Gene3D" id="2.60.40.10">
    <property type="entry name" value="Immunoglobulins"/>
    <property type="match status" value="1"/>
</dbReference>
<evidence type="ECO:0000256" key="2">
    <source>
        <dbReference type="ARBA" id="ARBA00022801"/>
    </source>
</evidence>
<evidence type="ECO:0000256" key="4">
    <source>
        <dbReference type="ARBA" id="ARBA00023295"/>
    </source>
</evidence>
<evidence type="ECO:0000256" key="3">
    <source>
        <dbReference type="ARBA" id="ARBA00023277"/>
    </source>
</evidence>
<dbReference type="SUPFAM" id="SSF48208">
    <property type="entry name" value="Six-hairpin glycosidases"/>
    <property type="match status" value="1"/>
</dbReference>
<keyword evidence="11" id="KW-1185">Reference proteome</keyword>
<evidence type="ECO:0000256" key="5">
    <source>
        <dbReference type="ARBA" id="ARBA00023326"/>
    </source>
</evidence>
<evidence type="ECO:0000256" key="6">
    <source>
        <dbReference type="SAM" id="SignalP"/>
    </source>
</evidence>
<dbReference type="Pfam" id="PF02927">
    <property type="entry name" value="CelD_N"/>
    <property type="match status" value="1"/>
</dbReference>
<feature type="domain" description="Glycoside hydrolase family 9" evidence="7">
    <location>
        <begin position="128"/>
        <end position="609"/>
    </location>
</feature>
<feature type="signal peptide" evidence="6">
    <location>
        <begin position="1"/>
        <end position="20"/>
    </location>
</feature>
<dbReference type="Pfam" id="PF18962">
    <property type="entry name" value="Por_Secre_tail"/>
    <property type="match status" value="1"/>
</dbReference>
<feature type="domain" description="Secretion system C-terminal sorting" evidence="9">
    <location>
        <begin position="687"/>
        <end position="753"/>
    </location>
</feature>
<protein>
    <submittedName>
        <fullName evidence="10">Glycoside hydrolase family 9 protein</fullName>
    </submittedName>
</protein>
<proteinExistence type="inferred from homology"/>
<name>A0ABS5VW53_9BACT</name>
<dbReference type="EMBL" id="JAHESD010000045">
    <property type="protein sequence ID" value="MBT1705052.1"/>
    <property type="molecule type" value="Genomic_DNA"/>
</dbReference>
<dbReference type="GO" id="GO:0016787">
    <property type="term" value="F:hydrolase activity"/>
    <property type="evidence" value="ECO:0007669"/>
    <property type="project" value="UniProtKB-KW"/>
</dbReference>
<dbReference type="InterPro" id="IPR013783">
    <property type="entry name" value="Ig-like_fold"/>
</dbReference>
<reference evidence="10 11" key="1">
    <citation type="submission" date="2021-05" db="EMBL/GenBank/DDBJ databases">
        <title>A Polyphasic approach of four new species of the genus Ohtaekwangia: Ohtaekwangia histidinii sp. nov., Ohtaekwangia cretensis sp. nov., Ohtaekwangia indiensis sp. nov., Ohtaekwangia reichenbachii sp. nov. from diverse environment.</title>
        <authorList>
            <person name="Octaviana S."/>
        </authorList>
    </citation>
    <scope>NUCLEOTIDE SEQUENCE [LARGE SCALE GENOMIC DNA]</scope>
    <source>
        <strain evidence="10 11">PWU20</strain>
    </source>
</reference>
<keyword evidence="3" id="KW-0119">Carbohydrate metabolism</keyword>
<sequence>MKICLRMAILLQCISVIVVAQNKYIVIDQFGYLTNARKIAVIRDPQTGFDAADSFTPGTTYSVVSVSSGNSVFTGSPTAWNNGTTDVSSGDKAWWFDFSSVNAPGKYYILDVNKDVRSYEFNIGDDVYKNILKHAVRSFFYQRVGFEKATKYAGAEWADAASHIKNLQDKNARQYNRQNDASTERDVSGGWYDAGDYNKYTNWTANYVVDFMRAYLEAPGVWGDDYNIPESGNHVPDILDEARWGIDHLLRMQNENGSVLSIVGLSHASPPSSAAGPTLYGTPSTSATLNTAAAFAIASKVYGGRGMISYSNKLKDSAIKAWNWANANPNVIFKNNDNASGTAGLGAGQQETDDYGRLVAKLEAAVFLFEITNETKYRDFFDSNYSKVHLIEWNFAYPFETANQEILLYYTKLPKATPSVVNPIKAVYKDAMNGEENLAAYYNAKDPYRAHIKDYTWGSNSTKGSQGLMFMDLITYGIDDTKNEDAAVAAVGYINYLHGVNPLSLVYLSNMYAYGADNGVNEFYHSWFANGSSKWDRAGVSTYGPAPGYVTGGPNPGYDYDACCGTNTCGGNNNAICNSESLTPPRGQPAQKSYKDFNTSWPLNSWSVTENSNGYQLNYIRLLSKFVAANYDCSGTLNGTASYDACNQCTGGDTGIERNTDATNCSDITEPITSTGEEVGVEIQLAPNPTHGVVTIKTERRDAYIVSVMDSKGNRIVHERHHGSAHINLSENPSGMYLIVITSNYFKSVKKVIKL</sequence>
<dbReference type="NCBIfam" id="TIGR04183">
    <property type="entry name" value="Por_Secre_tail"/>
    <property type="match status" value="1"/>
</dbReference>
<dbReference type="Pfam" id="PF00759">
    <property type="entry name" value="Glyco_hydro_9"/>
    <property type="match status" value="1"/>
</dbReference>
<comment type="caution">
    <text evidence="10">The sequence shown here is derived from an EMBL/GenBank/DDBJ whole genome shotgun (WGS) entry which is preliminary data.</text>
</comment>
<accession>A0ABS5VW53</accession>
<dbReference type="RefSeq" id="WP_254155009.1">
    <property type="nucleotide sequence ID" value="NZ_JAHESD010000045.1"/>
</dbReference>
<evidence type="ECO:0000259" key="7">
    <source>
        <dbReference type="Pfam" id="PF00759"/>
    </source>
</evidence>
<keyword evidence="4" id="KW-0326">Glycosidase</keyword>
<keyword evidence="6" id="KW-0732">Signal</keyword>
<feature type="domain" description="Cellulase Ig-like" evidence="8">
    <location>
        <begin position="21"/>
        <end position="109"/>
    </location>
</feature>
<dbReference type="CDD" id="cd02850">
    <property type="entry name" value="E_set_Cellulase_N"/>
    <property type="match status" value="1"/>
</dbReference>
<dbReference type="Proteomes" id="UP000772618">
    <property type="component" value="Unassembled WGS sequence"/>
</dbReference>
<feature type="chain" id="PRO_5045718097" evidence="6">
    <location>
        <begin position="21"/>
        <end position="755"/>
    </location>
</feature>
<evidence type="ECO:0000259" key="9">
    <source>
        <dbReference type="Pfam" id="PF18962"/>
    </source>
</evidence>
<dbReference type="InterPro" id="IPR014756">
    <property type="entry name" value="Ig_E-set"/>
</dbReference>
<evidence type="ECO:0000313" key="10">
    <source>
        <dbReference type="EMBL" id="MBT1705052.1"/>
    </source>
</evidence>
<comment type="similarity">
    <text evidence="1">Belongs to the glycosyl hydrolase 9 (cellulase E) family.</text>
</comment>
<dbReference type="InterPro" id="IPR026444">
    <property type="entry name" value="Secre_tail"/>
</dbReference>
<keyword evidence="2 10" id="KW-0378">Hydrolase</keyword>
<gene>
    <name evidence="10" type="ORF">KK060_17295</name>
</gene>
<organism evidence="10 11">
    <name type="scientific">Chryseosolibacter indicus</name>
    <dbReference type="NCBI Taxonomy" id="2782351"/>
    <lineage>
        <taxon>Bacteria</taxon>
        <taxon>Pseudomonadati</taxon>
        <taxon>Bacteroidota</taxon>
        <taxon>Cytophagia</taxon>
        <taxon>Cytophagales</taxon>
        <taxon>Chryseotaleaceae</taxon>
        <taxon>Chryseosolibacter</taxon>
    </lineage>
</organism>